<feature type="non-terminal residue" evidence="2">
    <location>
        <position position="101"/>
    </location>
</feature>
<evidence type="ECO:0000313" key="3">
    <source>
        <dbReference type="Proteomes" id="UP000008493"/>
    </source>
</evidence>
<feature type="region of interest" description="Disordered" evidence="1">
    <location>
        <begin position="50"/>
        <end position="101"/>
    </location>
</feature>
<gene>
    <name evidence="2" type="ORF">AGABI1DRAFT_114949</name>
</gene>
<organism evidence="2 3">
    <name type="scientific">Agaricus bisporus var. burnettii (strain JB137-S8 / ATCC MYA-4627 / FGSC 10392)</name>
    <name type="common">White button mushroom</name>
    <dbReference type="NCBI Taxonomy" id="597362"/>
    <lineage>
        <taxon>Eukaryota</taxon>
        <taxon>Fungi</taxon>
        <taxon>Dikarya</taxon>
        <taxon>Basidiomycota</taxon>
        <taxon>Agaricomycotina</taxon>
        <taxon>Agaricomycetes</taxon>
        <taxon>Agaricomycetidae</taxon>
        <taxon>Agaricales</taxon>
        <taxon>Agaricineae</taxon>
        <taxon>Agaricaceae</taxon>
        <taxon>Agaricus</taxon>
    </lineage>
</organism>
<proteinExistence type="predicted"/>
<dbReference type="RefSeq" id="XP_007331455.1">
    <property type="nucleotide sequence ID" value="XM_007331393.1"/>
</dbReference>
<dbReference type="EMBL" id="JH971393">
    <property type="protein sequence ID" value="EKM78130.1"/>
    <property type="molecule type" value="Genomic_DNA"/>
</dbReference>
<accession>K5XT19</accession>
<name>K5XT19_AGABU</name>
<dbReference type="InParanoid" id="K5XT19"/>
<dbReference type="AlphaFoldDB" id="K5XT19"/>
<dbReference type="STRING" id="597362.K5XT19"/>
<evidence type="ECO:0000313" key="2">
    <source>
        <dbReference type="EMBL" id="EKM78130.1"/>
    </source>
</evidence>
<evidence type="ECO:0000256" key="1">
    <source>
        <dbReference type="SAM" id="MobiDB-lite"/>
    </source>
</evidence>
<protein>
    <submittedName>
        <fullName evidence="2">Uncharacterized protein</fullName>
    </submittedName>
</protein>
<keyword evidence="3" id="KW-1185">Reference proteome</keyword>
<feature type="region of interest" description="Disordered" evidence="1">
    <location>
        <begin position="1"/>
        <end position="38"/>
    </location>
</feature>
<dbReference type="GeneID" id="18824530"/>
<dbReference type="Proteomes" id="UP000008493">
    <property type="component" value="Unassembled WGS sequence"/>
</dbReference>
<dbReference type="HOGENOM" id="CLU_2298205_0_0_1"/>
<reference evidence="3" key="1">
    <citation type="journal article" date="2012" name="Proc. Natl. Acad. Sci. U.S.A.">
        <title>Genome sequence of the button mushroom Agaricus bisporus reveals mechanisms governing adaptation to a humic-rich ecological niche.</title>
        <authorList>
            <person name="Morin E."/>
            <person name="Kohler A."/>
            <person name="Baker A.R."/>
            <person name="Foulongne-Oriol M."/>
            <person name="Lombard V."/>
            <person name="Nagy L.G."/>
            <person name="Ohm R.A."/>
            <person name="Patyshakuliyeva A."/>
            <person name="Brun A."/>
            <person name="Aerts A.L."/>
            <person name="Bailey A.M."/>
            <person name="Billette C."/>
            <person name="Coutinho P.M."/>
            <person name="Deakin G."/>
            <person name="Doddapaneni H."/>
            <person name="Floudas D."/>
            <person name="Grimwood J."/>
            <person name="Hilden K."/>
            <person name="Kuees U."/>
            <person name="LaButti K.M."/>
            <person name="Lapidus A."/>
            <person name="Lindquist E.A."/>
            <person name="Lucas S.M."/>
            <person name="Murat C."/>
            <person name="Riley R.W."/>
            <person name="Salamov A.A."/>
            <person name="Schmutz J."/>
            <person name="Subramanian V."/>
            <person name="Woesten H.A.B."/>
            <person name="Xu J."/>
            <person name="Eastwood D.C."/>
            <person name="Foster G.D."/>
            <person name="Sonnenberg A.S."/>
            <person name="Cullen D."/>
            <person name="de Vries R.P."/>
            <person name="Lundell T."/>
            <person name="Hibbett D.S."/>
            <person name="Henrissat B."/>
            <person name="Burton K.S."/>
            <person name="Kerrigan R.W."/>
            <person name="Challen M.P."/>
            <person name="Grigoriev I.V."/>
            <person name="Martin F."/>
        </authorList>
    </citation>
    <scope>NUCLEOTIDE SEQUENCE [LARGE SCALE GENOMIC DNA]</scope>
    <source>
        <strain evidence="3">JB137-S8 / ATCC MYA-4627 / FGSC 10392</strain>
    </source>
</reference>
<sequence>MDATPPPRLPYAMGSVPRLPSPSTSRHRGSISSSFSFGPRQLVDSYLDNASTISNPHSLGLDPNGSVLPASPLRSSPRRLRRTKSSLNKPHPLANNTTDVF</sequence>
<dbReference type="KEGG" id="abp:AGABI1DRAFT114949"/>